<dbReference type="GO" id="GO:0016787">
    <property type="term" value="F:hydrolase activity"/>
    <property type="evidence" value="ECO:0007669"/>
    <property type="project" value="UniProtKB-KW"/>
</dbReference>
<feature type="region of interest" description="Disordered" evidence="1">
    <location>
        <begin position="25"/>
        <end position="63"/>
    </location>
</feature>
<name>A0A242M9T0_CABSO</name>
<feature type="compositionally biased region" description="Basic and acidic residues" evidence="1">
    <location>
        <begin position="27"/>
        <end position="39"/>
    </location>
</feature>
<reference evidence="2 3" key="1">
    <citation type="submission" date="2017-03" db="EMBL/GenBank/DDBJ databases">
        <title>Genome analysis of strain PAMC 26577.</title>
        <authorList>
            <person name="Oh H.-M."/>
            <person name="Yang J.-A."/>
        </authorList>
    </citation>
    <scope>NUCLEOTIDE SEQUENCE [LARGE SCALE GENOMIC DNA]</scope>
    <source>
        <strain evidence="2 3">PAMC 26577</strain>
    </source>
</reference>
<dbReference type="AlphaFoldDB" id="A0A242M9T0"/>
<proteinExistence type="predicted"/>
<gene>
    <name evidence="2" type="ORF">PAMC26577_35015</name>
</gene>
<keyword evidence="2" id="KW-0378">Hydrolase</keyword>
<dbReference type="EMBL" id="NBTZ01000141">
    <property type="protein sequence ID" value="OTP68054.1"/>
    <property type="molecule type" value="Genomic_DNA"/>
</dbReference>
<evidence type="ECO:0000313" key="2">
    <source>
        <dbReference type="EMBL" id="OTP68054.1"/>
    </source>
</evidence>
<evidence type="ECO:0000256" key="1">
    <source>
        <dbReference type="SAM" id="MobiDB-lite"/>
    </source>
</evidence>
<sequence length="140" mass="16025">MHCGRDRRQARQHWRRNHALGSVHARWTQEHRARCDRMGAQDGGVRRRGNPADQHGSRRHQERLRPCVDAGGIGRDLDSGDCVGRRGVACASRRRHHRRSRRRGACCQHLPLWRTHGRRSKTLHGGSGYICEDLSGDCTN</sequence>
<organism evidence="2 3">
    <name type="scientific">Caballeronia sordidicola</name>
    <name type="common">Burkholderia sordidicola</name>
    <dbReference type="NCBI Taxonomy" id="196367"/>
    <lineage>
        <taxon>Bacteria</taxon>
        <taxon>Pseudomonadati</taxon>
        <taxon>Pseudomonadota</taxon>
        <taxon>Betaproteobacteria</taxon>
        <taxon>Burkholderiales</taxon>
        <taxon>Burkholderiaceae</taxon>
        <taxon>Caballeronia</taxon>
    </lineage>
</organism>
<dbReference type="Proteomes" id="UP000195221">
    <property type="component" value="Unassembled WGS sequence"/>
</dbReference>
<accession>A0A242M9T0</accession>
<protein>
    <submittedName>
        <fullName evidence="2">Phosphoribosyl-AMP cyclohydrolase</fullName>
    </submittedName>
</protein>
<comment type="caution">
    <text evidence="2">The sequence shown here is derived from an EMBL/GenBank/DDBJ whole genome shotgun (WGS) entry which is preliminary data.</text>
</comment>
<evidence type="ECO:0000313" key="3">
    <source>
        <dbReference type="Proteomes" id="UP000195221"/>
    </source>
</evidence>